<feature type="domain" description="LTD" evidence="2">
    <location>
        <begin position="387"/>
        <end position="512"/>
    </location>
</feature>
<dbReference type="NCBIfam" id="TIGR04183">
    <property type="entry name" value="Por_Secre_tail"/>
    <property type="match status" value="1"/>
</dbReference>
<comment type="caution">
    <text evidence="3">The sequence shown here is derived from an EMBL/GenBank/DDBJ whole genome shotgun (WGS) entry which is preliminary data.</text>
</comment>
<dbReference type="InterPro" id="IPR036691">
    <property type="entry name" value="Endo/exonu/phosph_ase_sf"/>
</dbReference>
<accession>A0ABW5AVY5</accession>
<dbReference type="Proteomes" id="UP001597344">
    <property type="component" value="Unassembled WGS sequence"/>
</dbReference>
<dbReference type="Pfam" id="PF18962">
    <property type="entry name" value="Por_Secre_tail"/>
    <property type="match status" value="1"/>
</dbReference>
<dbReference type="PANTHER" id="PTHR37397:SF1">
    <property type="entry name" value="LTD DOMAIN-CONTAINING PROTEIN"/>
    <property type="match status" value="1"/>
</dbReference>
<evidence type="ECO:0000313" key="4">
    <source>
        <dbReference type="Proteomes" id="UP001597344"/>
    </source>
</evidence>
<dbReference type="PROSITE" id="PS51841">
    <property type="entry name" value="LTD"/>
    <property type="match status" value="1"/>
</dbReference>
<dbReference type="EMBL" id="JBHUHY010000003">
    <property type="protein sequence ID" value="MFD2186292.1"/>
    <property type="molecule type" value="Genomic_DNA"/>
</dbReference>
<reference evidence="4" key="1">
    <citation type="journal article" date="2019" name="Int. J. Syst. Evol. Microbiol.">
        <title>The Global Catalogue of Microorganisms (GCM) 10K type strain sequencing project: providing services to taxonomists for standard genome sequencing and annotation.</title>
        <authorList>
            <consortium name="The Broad Institute Genomics Platform"/>
            <consortium name="The Broad Institute Genome Sequencing Center for Infectious Disease"/>
            <person name="Wu L."/>
            <person name="Ma J."/>
        </authorList>
    </citation>
    <scope>NUCLEOTIDE SEQUENCE [LARGE SCALE GENOMIC DNA]</scope>
    <source>
        <strain evidence="4">DT92</strain>
    </source>
</reference>
<dbReference type="SUPFAM" id="SSF56219">
    <property type="entry name" value="DNase I-like"/>
    <property type="match status" value="1"/>
</dbReference>
<sequence>MKLKLLLIPFTILYFIGTQNGFTQSVFINEIHYDNAGTDVDEAVEIAGAAGTDLTNWSIVLYNGSNGTVYNTIPISGTLPDQQNGFGTLVEILPVNGLQNGAPDGIALIDNNNTVVQFLSYEGVITATNGPASGQTSTDIGVSESSSTPAGASLQLSGAGTVASDFTWETVLTNTYGVVNTNQTFGTVVIQPVINEFVFNHTGSDTDEFVEILAGAETDLSEYWLLEIDGDSNAAGTIDEVIQLGITDENGYFTTDFGSNTFENGTVALLLVKNFTGSLNQDLDTDDDGVFDSTPWEERMDDIGVNDGGVADFNYATVTLLQSFDGISFTVGGASRFPNGKDTDVATDWTRNDFDGSGLPSFPVVEAEAGEAVNTPNRENVVIDDGGSPDTTILINEIDADTQGSDALEFVELYDGGAGNTSLDGFVLVNYNGNNNTSYNAIDLDGFSTDAEGYFVIGNADVTNVDLVVPGNSFQNGADAVVLYFGDATTFPNGTAVVTENIIDAIVYDTNDADDAELLVLLNADQPQVNEDENGNKDAESLQRVPNGLGGARNTVSYVAKAPTPGISNDGIIVVPGEPITIAEARATAEGTPVTIAGVLTVTDSFNGPAFIQDATGGIAVFDEQVQANATLKVGDSITLTGVRAAFNDQIQISGIVEVVNNGLPQNPIIPQEITLSEIANHPGELVRVLNTTFPNPGDLLFGNSNFTLTDASGTGELRIDNDVESIVGKVQPVTCPEITGVVGRFREFFQLLPRAFSDIPCALEFIPPGDTIGIPKEDTFDAVAWNIEWFGDENNSPVGQNPMSDTIQRDSTATVLQRLNADVYAVEEIADDALFAELVAQLPGYDYILSDAFSNPGGTPPFQKLGFIYNTETVSVVNTRAMFTSIHPLYNGGDDSALVNYPSTTSRFFASGRLPFLMTADVTINGVTERIDLIALHARANSSNDPQNRYDMRKYDVEVLKDSLDANFANNKVILLGDYNDDVDETVADIPSTISSFQEYVDDTANYTIVSSALSEAGLRSFVFRENMIDHIAITNELDEAYIENSVTVHYEVYDADYAFTTSDHFPVSARFLLEQPFVDNQCVGGSVVSFEQGKRKDGRKISRLRSNPERALGAPNERKYFDFVSLGFGGSITVELNNEIFDNKDTNEFAVFESTGFFGNIPCQYFPETAEVFASQDGIEFVSLGTTCQDGEFDLAIGNLSSAKYIKVVDTSDRNIFPWFADGFDLDAIVCLENGENVFAKQAVMPAKNPTAFESELMEEGFGLEAVKVSISPNPVVGDLFLDFNLLSKSDVDVVITDVMGKTVYHQTIRLNVGQSKLSVDMSRFPNGFYIVRTSDAKGAFRKTEKILKN</sequence>
<protein>
    <submittedName>
        <fullName evidence="3">DUF5689 domain-containing protein</fullName>
    </submittedName>
</protein>
<gene>
    <name evidence="3" type="ORF">ACFSJT_05775</name>
</gene>
<dbReference type="Pfam" id="PF18942">
    <property type="entry name" value="DUF5689"/>
    <property type="match status" value="1"/>
</dbReference>
<dbReference type="RefSeq" id="WP_378319270.1">
    <property type="nucleotide sequence ID" value="NZ_JBHUHY010000003.1"/>
</dbReference>
<dbReference type="PANTHER" id="PTHR37397">
    <property type="entry name" value="SI:CH211-183D21.1"/>
    <property type="match status" value="1"/>
</dbReference>
<dbReference type="Pfam" id="PF03372">
    <property type="entry name" value="Exo_endo_phos"/>
    <property type="match status" value="1"/>
</dbReference>
<dbReference type="InterPro" id="IPR001322">
    <property type="entry name" value="Lamin_tail_dom"/>
</dbReference>
<proteinExistence type="predicted"/>
<evidence type="ECO:0000256" key="1">
    <source>
        <dbReference type="ARBA" id="ARBA00022729"/>
    </source>
</evidence>
<organism evidence="3 4">
    <name type="scientific">Aquimarina celericrescens</name>
    <dbReference type="NCBI Taxonomy" id="1964542"/>
    <lineage>
        <taxon>Bacteria</taxon>
        <taxon>Pseudomonadati</taxon>
        <taxon>Bacteroidota</taxon>
        <taxon>Flavobacteriia</taxon>
        <taxon>Flavobacteriales</taxon>
        <taxon>Flavobacteriaceae</taxon>
        <taxon>Aquimarina</taxon>
    </lineage>
</organism>
<evidence type="ECO:0000313" key="3">
    <source>
        <dbReference type="EMBL" id="MFD2186292.1"/>
    </source>
</evidence>
<dbReference type="InterPro" id="IPR005135">
    <property type="entry name" value="Endo/exonuclease/phosphatase"/>
</dbReference>
<dbReference type="InterPro" id="IPR043744">
    <property type="entry name" value="DUF5689"/>
</dbReference>
<keyword evidence="1" id="KW-0732">Signal</keyword>
<dbReference type="InterPro" id="IPR026444">
    <property type="entry name" value="Secre_tail"/>
</dbReference>
<name>A0ABW5AVY5_9FLAO</name>
<dbReference type="Gene3D" id="3.60.10.10">
    <property type="entry name" value="Endonuclease/exonuclease/phosphatase"/>
    <property type="match status" value="1"/>
</dbReference>
<evidence type="ECO:0000259" key="2">
    <source>
        <dbReference type="PROSITE" id="PS51841"/>
    </source>
</evidence>
<keyword evidence="4" id="KW-1185">Reference proteome</keyword>